<dbReference type="InterPro" id="IPR006821">
    <property type="entry name" value="Intermed_filament_DNA-bd"/>
</dbReference>
<dbReference type="Gene3D" id="1.20.5.500">
    <property type="entry name" value="Single helix bin"/>
    <property type="match status" value="1"/>
</dbReference>
<evidence type="ECO:0000313" key="3">
    <source>
        <dbReference type="EMBL" id="PXF62249.1"/>
    </source>
</evidence>
<dbReference type="Pfam" id="PF00038">
    <property type="entry name" value="Filament"/>
    <property type="match status" value="1"/>
</dbReference>
<dbReference type="GO" id="GO:0005886">
    <property type="term" value="C:plasma membrane"/>
    <property type="evidence" value="ECO:0007669"/>
    <property type="project" value="TreeGrafter"/>
</dbReference>
<feature type="domain" description="IF rod" evidence="2">
    <location>
        <begin position="94"/>
        <end position="402"/>
    </location>
</feature>
<dbReference type="Gene3D" id="1.20.5.170">
    <property type="match status" value="1"/>
</dbReference>
<accession>A0A318D7Y7</accession>
<evidence type="ECO:0000259" key="2">
    <source>
        <dbReference type="PROSITE" id="PS51842"/>
    </source>
</evidence>
<dbReference type="FunFam" id="1.20.5.500:FF:000001">
    <property type="entry name" value="Type II keratin 23"/>
    <property type="match status" value="1"/>
</dbReference>
<dbReference type="OrthoDB" id="9529540at2"/>
<dbReference type="InterPro" id="IPR018039">
    <property type="entry name" value="IF_conserved"/>
</dbReference>
<keyword evidence="1" id="KW-0175">Coiled coil</keyword>
<dbReference type="InterPro" id="IPR039008">
    <property type="entry name" value="IF_rod_dom"/>
</dbReference>
<dbReference type="InterPro" id="IPR050405">
    <property type="entry name" value="Intermediate_filament"/>
</dbReference>
<feature type="coiled-coil region" evidence="1">
    <location>
        <begin position="300"/>
        <end position="380"/>
    </location>
</feature>
<dbReference type="EMBL" id="QICH01000112">
    <property type="protein sequence ID" value="PXF62249.1"/>
    <property type="molecule type" value="Genomic_DNA"/>
</dbReference>
<dbReference type="GO" id="GO:0045109">
    <property type="term" value="P:intermediate filament organization"/>
    <property type="evidence" value="ECO:0007669"/>
    <property type="project" value="TreeGrafter"/>
</dbReference>
<dbReference type="PRINTS" id="PR01248">
    <property type="entry name" value="TYPE1KERATIN"/>
</dbReference>
<dbReference type="Proteomes" id="UP000247689">
    <property type="component" value="Unassembled WGS sequence"/>
</dbReference>
<feature type="coiled-coil region" evidence="1">
    <location>
        <begin position="98"/>
        <end position="246"/>
    </location>
</feature>
<dbReference type="AlphaFoldDB" id="A0A318D7Y7"/>
<protein>
    <recommendedName>
        <fullName evidence="2">IF rod domain-containing protein</fullName>
    </recommendedName>
</protein>
<dbReference type="InterPro" id="IPR002957">
    <property type="entry name" value="Keratin_I"/>
</dbReference>
<dbReference type="FunFam" id="1.20.5.170:FF:000002">
    <property type="entry name" value="Type I keratin KA11"/>
    <property type="match status" value="1"/>
</dbReference>
<dbReference type="SUPFAM" id="SSF64593">
    <property type="entry name" value="Intermediate filament protein, coiled coil region"/>
    <property type="match status" value="2"/>
</dbReference>
<proteinExistence type="predicted"/>
<gene>
    <name evidence="3" type="ORF">DL796_12550</name>
</gene>
<dbReference type="SMART" id="SM01391">
    <property type="entry name" value="Filament"/>
    <property type="match status" value="1"/>
</dbReference>
<dbReference type="GO" id="GO:0005200">
    <property type="term" value="F:structural constituent of cytoskeleton"/>
    <property type="evidence" value="ECO:0007669"/>
    <property type="project" value="TreeGrafter"/>
</dbReference>
<comment type="caution">
    <text evidence="3">The sequence shown here is derived from an EMBL/GenBank/DDBJ whole genome shotgun (WGS) entry which is preliminary data.</text>
</comment>
<evidence type="ECO:0000256" key="1">
    <source>
        <dbReference type="SAM" id="Coils"/>
    </source>
</evidence>
<keyword evidence="4" id="KW-1185">Reference proteome</keyword>
<dbReference type="PANTHER" id="PTHR45652">
    <property type="entry name" value="GLIAL FIBRILLARY ACIDIC PROTEIN"/>
    <property type="match status" value="1"/>
</dbReference>
<reference evidence="3 4" key="1">
    <citation type="submission" date="2018-05" db="EMBL/GenBank/DDBJ databases">
        <title>Kangiella spongicola genome sequence.</title>
        <authorList>
            <person name="Maclea K.S."/>
            <person name="Goen A.E."/>
            <person name="Kelley C."/>
            <person name="Underriner A."/>
            <person name="Silverwood T."/>
            <person name="Trachtenberg A.M."/>
        </authorList>
    </citation>
    <scope>NUCLEOTIDE SEQUENCE [LARGE SCALE GENOMIC DNA]</scope>
    <source>
        <strain evidence="3 4">ATCC BAA-2076</strain>
    </source>
</reference>
<dbReference type="PANTHER" id="PTHR45652:SF5">
    <property type="entry name" value="VIMENTIN"/>
    <property type="match status" value="1"/>
</dbReference>
<organism evidence="3 4">
    <name type="scientific">Kangiella spongicola</name>
    <dbReference type="NCBI Taxonomy" id="796379"/>
    <lineage>
        <taxon>Bacteria</taxon>
        <taxon>Pseudomonadati</taxon>
        <taxon>Pseudomonadota</taxon>
        <taxon>Gammaproteobacteria</taxon>
        <taxon>Kangiellales</taxon>
        <taxon>Kangiellaceae</taxon>
        <taxon>Kangiella</taxon>
    </lineage>
</organism>
<dbReference type="GO" id="GO:0005882">
    <property type="term" value="C:intermediate filament"/>
    <property type="evidence" value="ECO:0007669"/>
    <property type="project" value="InterPro"/>
</dbReference>
<dbReference type="PROSITE" id="PS00226">
    <property type="entry name" value="IF_ROD_1"/>
    <property type="match status" value="1"/>
</dbReference>
<name>A0A318D7Y7_9GAMM</name>
<dbReference type="GO" id="GO:0005737">
    <property type="term" value="C:cytoplasm"/>
    <property type="evidence" value="ECO:0007669"/>
    <property type="project" value="TreeGrafter"/>
</dbReference>
<evidence type="ECO:0000313" key="4">
    <source>
        <dbReference type="Proteomes" id="UP000247689"/>
    </source>
</evidence>
<dbReference type="Gene3D" id="1.20.5.1160">
    <property type="entry name" value="Vasodilator-stimulated phosphoprotein"/>
    <property type="match status" value="1"/>
</dbReference>
<dbReference type="Pfam" id="PF04732">
    <property type="entry name" value="Filament_head"/>
    <property type="match status" value="1"/>
</dbReference>
<sequence length="455" mass="52514">MEKGHRTSRTSTYRKMFAEKPVRVTTSRRNYTVRGNPQSLITSIPSRMSYSMPIRAQTTRLTRSSVPVVASGSNLNFALVDAMNTEFKVNRSNEKAEMIELNDRLAGFLDKVRALEQQNKVLLAELEQLKGKRPSRLGDLYEQELRDLRLQVDQIGNEKSRIEVERDNLADDLQKLREKFQDEIIQREDAENNLAAFRQDVDDACLARLDLERKVEALQEEIMFLKKLHEEEIQELQAQIRDSHVKVEMDVVRPDLTAALQEVRSQFDKLAAKNIYETEEWYKSKLADVNDAASRNNDALRMAKQENNDYRRQVQTLTCEIDALKGTNESLDRQMREMEERYNVELSNAQDTISQLEDDISNLKDEMAHHLQEYQELLTVKLALDVEIATYRNLLEGEENRISMPVPSFGSLSLADAMYEQQPFESRTSKKKIVIKTVETSGGDVISETTQKIED</sequence>
<dbReference type="FunFam" id="1.20.5.1160:FF:000001">
    <property type="entry name" value="Keratin type II"/>
    <property type="match status" value="1"/>
</dbReference>
<dbReference type="PROSITE" id="PS51842">
    <property type="entry name" value="IF_ROD_2"/>
    <property type="match status" value="1"/>
</dbReference>